<feature type="binding site" evidence="10">
    <location>
        <position position="292"/>
    </location>
    <ligand>
        <name>Mg(2+)</name>
        <dbReference type="ChEBI" id="CHEBI:18420"/>
    </ligand>
</feature>
<sequence length="448" mass="50268">MEKGTPLVTEMQVIPVAGRDSMLMTLSGAHAPFFTRNLVILKDSAGHTGIGEIHGGDYTCQALESCIPLVVGQPIGRYRSILDRIHKAGKKSDEDDGEGIQSLDISKLKFVVKAEWAIECALLDLLGQYLDLPMCELLGDGKQRDRVETLGYLFYVSDKKKAPGLEYLDEKDSADPWFRMRREEILTAEGIVEEAQVLHEKYGFRNFKLKGGVLRGEEEMEAVKALKKEFPDGRINIDPNGAWSLEEAVRLCRPMEGVMTYIEDPCGPEGGYSGREVLAEFKNQVKLPVATNMIATDWRQFYHAAALKSVDIVLADPHFWGFGGSVRMAQILNDWGLTWGSHSNNHFDITLAAFAQVAAAAPGNPTALDTHWIWQDGQNLLKDTPRIRDGYLEVPDRPGLGVTIDMERVREANRLYRKLDSHDRDDAMAMQYLIPNWKFDSKKPCLVR</sequence>
<comment type="similarity">
    <text evidence="4">Belongs to the mandelate racemase/muconate lactonizing enzyme family. GlucD subfamily.</text>
</comment>
<evidence type="ECO:0000256" key="5">
    <source>
        <dbReference type="ARBA" id="ARBA00011973"/>
    </source>
</evidence>
<evidence type="ECO:0000256" key="3">
    <source>
        <dbReference type="ARBA" id="ARBA00005183"/>
    </source>
</evidence>
<feature type="active site" description="Proton acceptor" evidence="9">
    <location>
        <position position="210"/>
    </location>
</feature>
<dbReference type="Gene3D" id="3.20.20.120">
    <property type="entry name" value="Enolase-like C-terminal domain"/>
    <property type="match status" value="1"/>
</dbReference>
<dbReference type="InterPro" id="IPR029017">
    <property type="entry name" value="Enolase-like_N"/>
</dbReference>
<dbReference type="InterPro" id="IPR036849">
    <property type="entry name" value="Enolase-like_C_sf"/>
</dbReference>
<evidence type="ECO:0000256" key="4">
    <source>
        <dbReference type="ARBA" id="ARBA00009938"/>
    </source>
</evidence>
<dbReference type="SMART" id="SM00922">
    <property type="entry name" value="MR_MLE"/>
    <property type="match status" value="1"/>
</dbReference>
<evidence type="ECO:0000256" key="2">
    <source>
        <dbReference type="ARBA" id="ARBA00001946"/>
    </source>
</evidence>
<dbReference type="PANTHER" id="PTHR48080:SF4">
    <property type="entry name" value="GLUCARATE DEHYDRATASE"/>
    <property type="match status" value="1"/>
</dbReference>
<dbReference type="SFLD" id="SFLDG00055">
    <property type="entry name" value="glucarate_dehydratase"/>
    <property type="match status" value="1"/>
</dbReference>
<dbReference type="InterPro" id="IPR013341">
    <property type="entry name" value="Mandelate_racemase_N_dom"/>
</dbReference>
<comment type="pathway">
    <text evidence="3">Carbohydrate acid metabolism; D-glucarate degradation; 2,5-dioxopentanoate from D-glucarate: step 1/2.</text>
</comment>
<dbReference type="InterPro" id="IPR029065">
    <property type="entry name" value="Enolase_C-like"/>
</dbReference>
<evidence type="ECO:0000256" key="9">
    <source>
        <dbReference type="PIRSR" id="PIRSR634598-1"/>
    </source>
</evidence>
<evidence type="ECO:0000259" key="11">
    <source>
        <dbReference type="SMART" id="SM00922"/>
    </source>
</evidence>
<evidence type="ECO:0000313" key="13">
    <source>
        <dbReference type="Proteomes" id="UP000823883"/>
    </source>
</evidence>
<comment type="caution">
    <text evidence="12">The sequence shown here is derived from an EMBL/GenBank/DDBJ whole genome shotgun (WGS) entry which is preliminary data.</text>
</comment>
<evidence type="ECO:0000256" key="7">
    <source>
        <dbReference type="ARBA" id="ARBA00022842"/>
    </source>
</evidence>
<reference evidence="12" key="2">
    <citation type="submission" date="2021-04" db="EMBL/GenBank/DDBJ databases">
        <authorList>
            <person name="Gilroy R."/>
        </authorList>
    </citation>
    <scope>NUCLEOTIDE SEQUENCE</scope>
    <source>
        <strain evidence="12">CHK183-5548</strain>
    </source>
</reference>
<name>A0A9D2T7R2_9FIRM</name>
<comment type="catalytic activity">
    <reaction evidence="1">
        <text>D-glucarate = 5-dehydro-4-deoxy-D-glucarate + H2O</text>
        <dbReference type="Rhea" id="RHEA:14573"/>
        <dbReference type="ChEBI" id="CHEBI:15377"/>
        <dbReference type="ChEBI" id="CHEBI:30612"/>
        <dbReference type="ChEBI" id="CHEBI:42819"/>
        <dbReference type="EC" id="4.2.1.40"/>
    </reaction>
</comment>
<dbReference type="PANTHER" id="PTHR48080">
    <property type="entry name" value="D-GALACTONATE DEHYDRATASE-RELATED"/>
    <property type="match status" value="1"/>
</dbReference>
<dbReference type="GO" id="GO:0008872">
    <property type="term" value="F:glucarate dehydratase activity"/>
    <property type="evidence" value="ECO:0007669"/>
    <property type="project" value="UniProtKB-EC"/>
</dbReference>
<evidence type="ECO:0000313" key="12">
    <source>
        <dbReference type="EMBL" id="HJC48779.1"/>
    </source>
</evidence>
<dbReference type="InterPro" id="IPR034598">
    <property type="entry name" value="GlucD-like"/>
</dbReference>
<dbReference type="SUPFAM" id="SSF51604">
    <property type="entry name" value="Enolase C-terminal domain-like"/>
    <property type="match status" value="1"/>
</dbReference>
<dbReference type="EC" id="4.2.1.40" evidence="5"/>
<feature type="active site" description="Proton acceptor" evidence="9">
    <location>
        <position position="342"/>
    </location>
</feature>
<evidence type="ECO:0000256" key="1">
    <source>
        <dbReference type="ARBA" id="ARBA00001426"/>
    </source>
</evidence>
<accession>A0A9D2T7R2</accession>
<dbReference type="InterPro" id="IPR013342">
    <property type="entry name" value="Mandelate_racemase_C"/>
</dbReference>
<dbReference type="AlphaFoldDB" id="A0A9D2T7R2"/>
<dbReference type="SUPFAM" id="SSF54826">
    <property type="entry name" value="Enolase N-terminal domain-like"/>
    <property type="match status" value="1"/>
</dbReference>
<dbReference type="Pfam" id="PF13378">
    <property type="entry name" value="MR_MLE_C"/>
    <property type="match status" value="1"/>
</dbReference>
<evidence type="ECO:0000256" key="8">
    <source>
        <dbReference type="ARBA" id="ARBA00023239"/>
    </source>
</evidence>
<dbReference type="Proteomes" id="UP000823883">
    <property type="component" value="Unassembled WGS sequence"/>
</dbReference>
<evidence type="ECO:0000256" key="6">
    <source>
        <dbReference type="ARBA" id="ARBA00022723"/>
    </source>
</evidence>
<comment type="cofactor">
    <cofactor evidence="2 10">
        <name>Mg(2+)</name>
        <dbReference type="ChEBI" id="CHEBI:18420"/>
    </cofactor>
</comment>
<dbReference type="InterPro" id="IPR034593">
    <property type="entry name" value="DgoD-like"/>
</dbReference>
<feature type="binding site" evidence="10">
    <location>
        <position position="238"/>
    </location>
    <ligand>
        <name>Mg(2+)</name>
        <dbReference type="ChEBI" id="CHEBI:18420"/>
    </ligand>
</feature>
<dbReference type="EMBL" id="DWWL01000078">
    <property type="protein sequence ID" value="HJC48779.1"/>
    <property type="molecule type" value="Genomic_DNA"/>
</dbReference>
<feature type="domain" description="Mandelate racemase/muconate lactonizing enzyme C-terminal" evidence="11">
    <location>
        <begin position="188"/>
        <end position="288"/>
    </location>
</feature>
<organism evidence="12 13">
    <name type="scientific">Candidatus Lachnoclostridium pullistercoris</name>
    <dbReference type="NCBI Taxonomy" id="2838632"/>
    <lineage>
        <taxon>Bacteria</taxon>
        <taxon>Bacillati</taxon>
        <taxon>Bacillota</taxon>
        <taxon>Clostridia</taxon>
        <taxon>Lachnospirales</taxon>
        <taxon>Lachnospiraceae</taxon>
    </lineage>
</organism>
<keyword evidence="7 10" id="KW-0460">Magnesium</keyword>
<keyword evidence="8" id="KW-0456">Lyase</keyword>
<proteinExistence type="inferred from homology"/>
<evidence type="ECO:0000256" key="10">
    <source>
        <dbReference type="PIRSR" id="PIRSR634598-3"/>
    </source>
</evidence>
<reference evidence="12" key="1">
    <citation type="journal article" date="2021" name="PeerJ">
        <title>Extensive microbial diversity within the chicken gut microbiome revealed by metagenomics and culture.</title>
        <authorList>
            <person name="Gilroy R."/>
            <person name="Ravi A."/>
            <person name="Getino M."/>
            <person name="Pursley I."/>
            <person name="Horton D.L."/>
            <person name="Alikhan N.F."/>
            <person name="Baker D."/>
            <person name="Gharbi K."/>
            <person name="Hall N."/>
            <person name="Watson M."/>
            <person name="Adriaenssens E.M."/>
            <person name="Foster-Nyarko E."/>
            <person name="Jarju S."/>
            <person name="Secka A."/>
            <person name="Antonio M."/>
            <person name="Oren A."/>
            <person name="Chaudhuri R.R."/>
            <person name="La Ragione R."/>
            <person name="Hildebrand F."/>
            <person name="Pallen M.J."/>
        </authorList>
    </citation>
    <scope>NUCLEOTIDE SEQUENCE</scope>
    <source>
        <strain evidence="12">CHK183-5548</strain>
    </source>
</reference>
<dbReference type="Gene3D" id="3.30.390.10">
    <property type="entry name" value="Enolase-like, N-terminal domain"/>
    <property type="match status" value="1"/>
</dbReference>
<protein>
    <recommendedName>
        <fullName evidence="5">glucarate dehydratase</fullName>
        <ecNumber evidence="5">4.2.1.40</ecNumber>
    </recommendedName>
</protein>
<dbReference type="CDD" id="cd03323">
    <property type="entry name" value="D-glucarate_dehydratase"/>
    <property type="match status" value="1"/>
</dbReference>
<feature type="binding site" evidence="10">
    <location>
        <position position="269"/>
    </location>
    <ligand>
        <name>Mg(2+)</name>
        <dbReference type="ChEBI" id="CHEBI:18420"/>
    </ligand>
</feature>
<gene>
    <name evidence="12" type="ORF">IAA04_12095</name>
</gene>
<dbReference type="Pfam" id="PF02746">
    <property type="entry name" value="MR_MLE_N"/>
    <property type="match status" value="1"/>
</dbReference>
<dbReference type="GO" id="GO:0046872">
    <property type="term" value="F:metal ion binding"/>
    <property type="evidence" value="ECO:0007669"/>
    <property type="project" value="UniProtKB-KW"/>
</dbReference>
<keyword evidence="6 10" id="KW-0479">Metal-binding</keyword>
<dbReference type="SFLD" id="SFLDS00001">
    <property type="entry name" value="Enolase"/>
    <property type="match status" value="1"/>
</dbReference>